<organism evidence="3 4">
    <name type="scientific">Advenella incenata</name>
    <dbReference type="NCBI Taxonomy" id="267800"/>
    <lineage>
        <taxon>Bacteria</taxon>
        <taxon>Pseudomonadati</taxon>
        <taxon>Pseudomonadota</taxon>
        <taxon>Betaproteobacteria</taxon>
        <taxon>Burkholderiales</taxon>
        <taxon>Alcaligenaceae</taxon>
    </lineage>
</organism>
<dbReference type="AlphaFoldDB" id="A0A4Q7VT53"/>
<dbReference type="Gene3D" id="3.10.450.50">
    <property type="match status" value="1"/>
</dbReference>
<dbReference type="EMBL" id="SHKO01000001">
    <property type="protein sequence ID" value="RZT99679.1"/>
    <property type="molecule type" value="Genomic_DNA"/>
</dbReference>
<dbReference type="PANTHER" id="PTHR41252">
    <property type="entry name" value="BLR2505 PROTEIN"/>
    <property type="match status" value="1"/>
</dbReference>
<evidence type="ECO:0000256" key="1">
    <source>
        <dbReference type="SAM" id="SignalP"/>
    </source>
</evidence>
<reference evidence="3 4" key="1">
    <citation type="submission" date="2019-02" db="EMBL/GenBank/DDBJ databases">
        <title>Genomic Encyclopedia of Type Strains, Phase IV (KMG-IV): sequencing the most valuable type-strain genomes for metagenomic binning, comparative biology and taxonomic classification.</title>
        <authorList>
            <person name="Goeker M."/>
        </authorList>
    </citation>
    <scope>NUCLEOTIDE SEQUENCE [LARGE SCALE GENOMIC DNA]</scope>
    <source>
        <strain evidence="3 4">DSM 23814</strain>
    </source>
</reference>
<gene>
    <name evidence="3" type="ORF">EV681_1471</name>
</gene>
<dbReference type="PANTHER" id="PTHR41252:SF1">
    <property type="entry name" value="BLR2505 PROTEIN"/>
    <property type="match status" value="1"/>
</dbReference>
<feature type="signal peptide" evidence="1">
    <location>
        <begin position="1"/>
        <end position="26"/>
    </location>
</feature>
<comment type="caution">
    <text evidence="3">The sequence shown here is derived from an EMBL/GenBank/DDBJ whole genome shotgun (WGS) entry which is preliminary data.</text>
</comment>
<evidence type="ECO:0000313" key="3">
    <source>
        <dbReference type="EMBL" id="RZT99679.1"/>
    </source>
</evidence>
<name>A0A4Q7VT53_9BURK</name>
<evidence type="ECO:0000313" key="4">
    <source>
        <dbReference type="Proteomes" id="UP000293398"/>
    </source>
</evidence>
<dbReference type="InterPro" id="IPR032710">
    <property type="entry name" value="NTF2-like_dom_sf"/>
</dbReference>
<dbReference type="SUPFAM" id="SSF54427">
    <property type="entry name" value="NTF2-like"/>
    <property type="match status" value="1"/>
</dbReference>
<proteinExistence type="predicted"/>
<dbReference type="RefSeq" id="WP_128395372.1">
    <property type="nucleotide sequence ID" value="NZ_SHKO01000001.1"/>
</dbReference>
<evidence type="ECO:0000259" key="2">
    <source>
        <dbReference type="Pfam" id="PF12680"/>
    </source>
</evidence>
<protein>
    <recommendedName>
        <fullName evidence="2">SnoaL-like domain-containing protein</fullName>
    </recommendedName>
</protein>
<feature type="domain" description="SnoaL-like" evidence="2">
    <location>
        <begin position="41"/>
        <end position="146"/>
    </location>
</feature>
<feature type="chain" id="PRO_5020569762" description="SnoaL-like domain-containing protein" evidence="1">
    <location>
        <begin position="27"/>
        <end position="161"/>
    </location>
</feature>
<dbReference type="OrthoDB" id="1450423at2"/>
<sequence>MNLKNRAKAIAYMALMAVSSYYPASASTTAVTTEAANTAIVQQAFEAWKQGQGSVFDLLTEDAQWTVAGYSPVSDTYRSRDSFIAQAVRPITARLATPITPEVKHIVAQADQVMVIWDGVATAKTGQPYENSYAWHLTMADGKITHVNAFLDTWKLVQLME</sequence>
<keyword evidence="1" id="KW-0732">Signal</keyword>
<keyword evidence="4" id="KW-1185">Reference proteome</keyword>
<dbReference type="InterPro" id="IPR037401">
    <property type="entry name" value="SnoaL-like"/>
</dbReference>
<accession>A0A4Q7VT53</accession>
<dbReference type="Proteomes" id="UP000293398">
    <property type="component" value="Unassembled WGS sequence"/>
</dbReference>
<dbReference type="Pfam" id="PF12680">
    <property type="entry name" value="SnoaL_2"/>
    <property type="match status" value="1"/>
</dbReference>